<name>A0A371CP73_9APHY</name>
<proteinExistence type="predicted"/>
<evidence type="ECO:0000313" key="3">
    <source>
        <dbReference type="Proteomes" id="UP000256964"/>
    </source>
</evidence>
<dbReference type="STRING" id="139420.A0A371CP73"/>
<accession>A0A371CP73</accession>
<feature type="region of interest" description="Disordered" evidence="1">
    <location>
        <begin position="86"/>
        <end position="108"/>
    </location>
</feature>
<dbReference type="AlphaFoldDB" id="A0A371CP73"/>
<evidence type="ECO:0000256" key="1">
    <source>
        <dbReference type="SAM" id="MobiDB-lite"/>
    </source>
</evidence>
<keyword evidence="3" id="KW-1185">Reference proteome</keyword>
<dbReference type="OrthoDB" id="2163491at2759"/>
<evidence type="ECO:0008006" key="4">
    <source>
        <dbReference type="Google" id="ProtNLM"/>
    </source>
</evidence>
<protein>
    <recommendedName>
        <fullName evidence="4">Alpha-ketoglutarate-dependent dioxygenase AlkB-like domain-containing protein</fullName>
    </recommendedName>
</protein>
<dbReference type="Proteomes" id="UP000256964">
    <property type="component" value="Unassembled WGS sequence"/>
</dbReference>
<feature type="region of interest" description="Disordered" evidence="1">
    <location>
        <begin position="1"/>
        <end position="22"/>
    </location>
</feature>
<reference evidence="2 3" key="1">
    <citation type="journal article" date="2018" name="Biotechnol. Biofuels">
        <title>Integrative visual omics of the white-rot fungus Polyporus brumalis exposes the biotechnological potential of its oxidative enzymes for delignifying raw plant biomass.</title>
        <authorList>
            <person name="Miyauchi S."/>
            <person name="Rancon A."/>
            <person name="Drula E."/>
            <person name="Hage H."/>
            <person name="Chaduli D."/>
            <person name="Favel A."/>
            <person name="Grisel S."/>
            <person name="Henrissat B."/>
            <person name="Herpoel-Gimbert I."/>
            <person name="Ruiz-Duenas F.J."/>
            <person name="Chevret D."/>
            <person name="Hainaut M."/>
            <person name="Lin J."/>
            <person name="Wang M."/>
            <person name="Pangilinan J."/>
            <person name="Lipzen A."/>
            <person name="Lesage-Meessen L."/>
            <person name="Navarro D."/>
            <person name="Riley R."/>
            <person name="Grigoriev I.V."/>
            <person name="Zhou S."/>
            <person name="Raouche S."/>
            <person name="Rosso M.N."/>
        </authorList>
    </citation>
    <scope>NUCLEOTIDE SEQUENCE [LARGE SCALE GENOMIC DNA]</scope>
    <source>
        <strain evidence="2 3">BRFM 1820</strain>
    </source>
</reference>
<gene>
    <name evidence="2" type="ORF">OH76DRAFT_1363459</name>
</gene>
<dbReference type="EMBL" id="KZ857494">
    <property type="protein sequence ID" value="RDX42081.1"/>
    <property type="molecule type" value="Genomic_DNA"/>
</dbReference>
<evidence type="ECO:0000313" key="2">
    <source>
        <dbReference type="EMBL" id="RDX42081.1"/>
    </source>
</evidence>
<sequence length="552" mass="62687">MPNSVGTRVPKPIPPAQLPKRPLTVQPPIWAKSRQEVCESFEWFKSYQGGVYFKGDIARGYLLGGFYASRDLLARDGRLIISHGGGKAESVHSKKGKPTLQEASDQHEGDKSVRALLHTYRLRKEIALLIDDRYPLFPYDLSAKKDCTYVVLGFYHIVHAWAERQPCNNEKGYVVRWKFAFEWCERQPAPWWLPPSGAVCPPDPDQPEQAAGPLEGRCPACKKKSPLVYKEGWMCLQPSCTAFWTFTDGVLGPEELTYDESFLAVSFLCEHDPLEDIVPQPPAVPEDGVVTSRRFSRGWHCKKCGRLSSRYKWQHWECNHCGETMQVMGKNRIAKEFWGQNNSRFMTHKVHDPDIIVSGGLPYRTPDGHVSQYHSYVLPHARGTIYAVLGNSIVNRIADEIFDEYQEQAKTGELQFRRFPLRSHHCRGELLTNYFSQNCGWRAISGMCSATFIDEEPYVGGTAHTVPFDAAPSAVVKARDLIQSRMMSIMQAESQPYHFNEVLSAAYMEEQSMSGDVLIMDGADIQKYYEHTVVPLNFRIAATARYIGRNHL</sequence>
<organism evidence="2 3">
    <name type="scientific">Lentinus brumalis</name>
    <dbReference type="NCBI Taxonomy" id="2498619"/>
    <lineage>
        <taxon>Eukaryota</taxon>
        <taxon>Fungi</taxon>
        <taxon>Dikarya</taxon>
        <taxon>Basidiomycota</taxon>
        <taxon>Agaricomycotina</taxon>
        <taxon>Agaricomycetes</taxon>
        <taxon>Polyporales</taxon>
        <taxon>Polyporaceae</taxon>
        <taxon>Lentinus</taxon>
    </lineage>
</organism>